<dbReference type="InterPro" id="IPR006119">
    <property type="entry name" value="Resolv_N"/>
</dbReference>
<evidence type="ECO:0000259" key="2">
    <source>
        <dbReference type="PROSITE" id="PS51736"/>
    </source>
</evidence>
<evidence type="ECO:0000256" key="1">
    <source>
        <dbReference type="ARBA" id="ARBA00009913"/>
    </source>
</evidence>
<dbReference type="Proteomes" id="UP000278437">
    <property type="component" value="Plasmid pSTH1"/>
</dbReference>
<dbReference type="SUPFAM" id="SSF53041">
    <property type="entry name" value="Resolvase-like"/>
    <property type="match status" value="1"/>
</dbReference>
<sequence length="206" mass="23036">MKVARIYMRVSSESQDLERQERLVSDAKAKGYYVAGIYREKASGARADRPELLRMIADLQPNDVVIAEKLDRISRLPLLDAEKLIQSIKNRGAKLSIPGVVDLSELVDDSSGVAQIVLDAIQNLLLRLALQAARDDYEDRRERQRQGIEQAKEGGKFKGRKANVQLHSFIVALRKSGESISLTAQKAGCSKATVKRVWQTYLQTQS</sequence>
<dbReference type="InterPro" id="IPR050639">
    <property type="entry name" value="SSR_resolvase"/>
</dbReference>
<dbReference type="InterPro" id="IPR036162">
    <property type="entry name" value="Resolvase-like_N_sf"/>
</dbReference>
<dbReference type="SMART" id="SM00857">
    <property type="entry name" value="Resolvase"/>
    <property type="match status" value="1"/>
</dbReference>
<dbReference type="PANTHER" id="PTHR30461">
    <property type="entry name" value="DNA-INVERTASE FROM LAMBDOID PROPHAGE"/>
    <property type="match status" value="1"/>
</dbReference>
<keyword evidence="3" id="KW-0614">Plasmid</keyword>
<dbReference type="Pfam" id="PF02796">
    <property type="entry name" value="HTH_7"/>
    <property type="match status" value="1"/>
</dbReference>
<dbReference type="EMBL" id="CP020374">
    <property type="protein sequence ID" value="AZQ13297.1"/>
    <property type="molecule type" value="Genomic_DNA"/>
</dbReference>
<dbReference type="Gene3D" id="3.40.50.1390">
    <property type="entry name" value="Resolvase, N-terminal catalytic domain"/>
    <property type="match status" value="1"/>
</dbReference>
<feature type="domain" description="Resolvase/invertase-type recombinase catalytic" evidence="2">
    <location>
        <begin position="3"/>
        <end position="147"/>
    </location>
</feature>
<name>A0ABN5U1N8_9GAMM</name>
<reference evidence="3 4" key="1">
    <citation type="submission" date="2017-03" db="EMBL/GenBank/DDBJ databases">
        <title>Full genome sequence of a non-lethal Shewanella isolate that potentiates virulence of Vibio parahaemolyticus causing acute hepatopancreatic necrosis disease (AHPND) in shrimp.</title>
        <authorList>
            <person name="Prachumwat A."/>
            <person name="Sritunyalucksana K."/>
        </authorList>
    </citation>
    <scope>NUCLEOTIDE SEQUENCE [LARGE SCALE GENOMIC DNA]</scope>
    <source>
        <strain evidence="3 4">TH2012</strain>
        <plasmid evidence="4">psth1</plasmid>
    </source>
</reference>
<dbReference type="RefSeq" id="WP_126169640.1">
    <property type="nucleotide sequence ID" value="NZ_CP020374.1"/>
</dbReference>
<dbReference type="Pfam" id="PF00239">
    <property type="entry name" value="Resolvase"/>
    <property type="match status" value="1"/>
</dbReference>
<keyword evidence="4" id="KW-1185">Reference proteome</keyword>
<evidence type="ECO:0000313" key="4">
    <source>
        <dbReference type="Proteomes" id="UP000278437"/>
    </source>
</evidence>
<proteinExistence type="inferred from homology"/>
<comment type="similarity">
    <text evidence="1">Belongs to the site-specific recombinase resolvase family.</text>
</comment>
<gene>
    <name evidence="3" type="primary">bin3</name>
    <name evidence="3" type="ORF">STH12_04271</name>
</gene>
<dbReference type="PROSITE" id="PS51736">
    <property type="entry name" value="RECOMBINASES_3"/>
    <property type="match status" value="1"/>
</dbReference>
<dbReference type="PANTHER" id="PTHR30461:SF26">
    <property type="entry name" value="RESOLVASE HOMOLOG YNEB"/>
    <property type="match status" value="1"/>
</dbReference>
<protein>
    <submittedName>
        <fullName evidence="3">Transposon DNA-invertase bin3</fullName>
    </submittedName>
</protein>
<accession>A0ABN5U1N8</accession>
<geneLocation type="plasmid" evidence="4">
    <name>psth1</name>
</geneLocation>
<evidence type="ECO:0000313" key="3">
    <source>
        <dbReference type="EMBL" id="AZQ13297.1"/>
    </source>
</evidence>
<dbReference type="InterPro" id="IPR006120">
    <property type="entry name" value="Resolvase_HTH_dom"/>
</dbReference>
<organism evidence="3 4">
    <name type="scientific">Shewanella khirikhana</name>
    <dbReference type="NCBI Taxonomy" id="1965282"/>
    <lineage>
        <taxon>Bacteria</taxon>
        <taxon>Pseudomonadati</taxon>
        <taxon>Pseudomonadota</taxon>
        <taxon>Gammaproteobacteria</taxon>
        <taxon>Alteromonadales</taxon>
        <taxon>Shewanellaceae</taxon>
        <taxon>Shewanella</taxon>
    </lineage>
</organism>